<dbReference type="PANTHER" id="PTHR10953">
    <property type="entry name" value="UBIQUITIN-ACTIVATING ENZYME E1"/>
    <property type="match status" value="1"/>
</dbReference>
<evidence type="ECO:0000256" key="9">
    <source>
        <dbReference type="ARBA" id="ARBA00073635"/>
    </source>
</evidence>
<dbReference type="HOGENOM" id="CLU_013325_10_0_0"/>
<dbReference type="AlphaFoldDB" id="F8E9S7"/>
<dbReference type="FunFam" id="3.40.50.720:FF:000033">
    <property type="entry name" value="Adenylyltransferase and sulfurtransferase MOCS3"/>
    <property type="match status" value="1"/>
</dbReference>
<dbReference type="InterPro" id="IPR035985">
    <property type="entry name" value="Ubiquitin-activating_enz"/>
</dbReference>
<evidence type="ECO:0000256" key="3">
    <source>
        <dbReference type="ARBA" id="ARBA00022741"/>
    </source>
</evidence>
<dbReference type="SUPFAM" id="SSF69572">
    <property type="entry name" value="Activating enzymes of the ubiquitin-like proteins"/>
    <property type="match status" value="1"/>
</dbReference>
<feature type="domain" description="THIF-type NAD/FAD binding fold" evidence="13">
    <location>
        <begin position="10"/>
        <end position="245"/>
    </location>
</feature>
<dbReference type="OrthoDB" id="9804286at2"/>
<evidence type="ECO:0000259" key="13">
    <source>
        <dbReference type="Pfam" id="PF00899"/>
    </source>
</evidence>
<dbReference type="Pfam" id="PF00899">
    <property type="entry name" value="ThiF"/>
    <property type="match status" value="1"/>
</dbReference>
<gene>
    <name evidence="14" type="ordered locus">Flexsi_0581</name>
</gene>
<dbReference type="GO" id="GO:0008641">
    <property type="term" value="F:ubiquitin-like modifier activating enzyme activity"/>
    <property type="evidence" value="ECO:0007669"/>
    <property type="project" value="InterPro"/>
</dbReference>
<evidence type="ECO:0000256" key="1">
    <source>
        <dbReference type="ARBA" id="ARBA00009919"/>
    </source>
</evidence>
<evidence type="ECO:0000256" key="8">
    <source>
        <dbReference type="ARBA" id="ARBA00066884"/>
    </source>
</evidence>
<evidence type="ECO:0000256" key="10">
    <source>
        <dbReference type="ARBA" id="ARBA00075110"/>
    </source>
</evidence>
<comment type="catalytic activity">
    <reaction evidence="5">
        <text>[molybdopterin-synthase sulfur-carrier protein]-C-terminal Gly-Gly + ATP + H(+) = [molybdopterin-synthase sulfur-carrier protein]-C-terminal Gly-Gly-AMP + diphosphate</text>
        <dbReference type="Rhea" id="RHEA:43616"/>
        <dbReference type="Rhea" id="RHEA-COMP:12159"/>
        <dbReference type="Rhea" id="RHEA-COMP:12202"/>
        <dbReference type="ChEBI" id="CHEBI:15378"/>
        <dbReference type="ChEBI" id="CHEBI:30616"/>
        <dbReference type="ChEBI" id="CHEBI:33019"/>
        <dbReference type="ChEBI" id="CHEBI:90618"/>
        <dbReference type="ChEBI" id="CHEBI:90778"/>
        <dbReference type="EC" id="2.7.7.80"/>
    </reaction>
</comment>
<dbReference type="NCBIfam" id="NF004281">
    <property type="entry name" value="PRK05690.1"/>
    <property type="match status" value="1"/>
</dbReference>
<dbReference type="EC" id="2.7.7.80" evidence="8"/>
<dbReference type="STRING" id="717231.Flexsi_0581"/>
<comment type="similarity">
    <text evidence="1">Belongs to the HesA/MoeB/ThiF family.</text>
</comment>
<dbReference type="GO" id="GO:0005524">
    <property type="term" value="F:ATP binding"/>
    <property type="evidence" value="ECO:0007669"/>
    <property type="project" value="UniProtKB-KW"/>
</dbReference>
<dbReference type="RefSeq" id="WP_013885766.1">
    <property type="nucleotide sequence ID" value="NC_015672.1"/>
</dbReference>
<reference evidence="14 15" key="1">
    <citation type="journal article" date="2011" name="Stand. Genomic Sci.">
        <title>Genome sequence of the moderately thermophilic halophile Flexistipes sinusarabici strain (MAS10).</title>
        <authorList>
            <person name="Lapidus A."/>
            <person name="Chertkov O."/>
            <person name="Nolan M."/>
            <person name="Lucas S."/>
            <person name="Hammon N."/>
            <person name="Deshpande S."/>
            <person name="Cheng J.F."/>
            <person name="Tapia R."/>
            <person name="Han C."/>
            <person name="Goodwin L."/>
            <person name="Pitluck S."/>
            <person name="Liolios K."/>
            <person name="Pagani I."/>
            <person name="Ivanova N."/>
            <person name="Huntemann M."/>
            <person name="Mavromatis K."/>
            <person name="Mikhailova N."/>
            <person name="Pati A."/>
            <person name="Chen A."/>
            <person name="Palaniappan K."/>
            <person name="Land M."/>
            <person name="Hauser L."/>
            <person name="Brambilla E.M."/>
            <person name="Rohde M."/>
            <person name="Abt B."/>
            <person name="Spring S."/>
            <person name="Goker M."/>
            <person name="Bristow J."/>
            <person name="Eisen J.A."/>
            <person name="Markowitz V."/>
            <person name="Hugenholtz P."/>
            <person name="Kyrpides N.C."/>
            <person name="Klenk H.P."/>
            <person name="Woyke T."/>
        </authorList>
    </citation>
    <scope>NUCLEOTIDE SEQUENCE [LARGE SCALE GENOMIC DNA]</scope>
    <source>
        <strain evidence="15">DSM 4947 / MAS 10</strain>
    </source>
</reference>
<evidence type="ECO:0000256" key="11">
    <source>
        <dbReference type="ARBA" id="ARBA00075328"/>
    </source>
</evidence>
<keyword evidence="4" id="KW-0067">ATP-binding</keyword>
<keyword evidence="2" id="KW-0808">Transferase</keyword>
<evidence type="ECO:0000256" key="6">
    <source>
        <dbReference type="ARBA" id="ARBA00055169"/>
    </source>
</evidence>
<dbReference type="InterPro" id="IPR000594">
    <property type="entry name" value="ThiF_NAD_FAD-bd"/>
</dbReference>
<dbReference type="EMBL" id="CP002858">
    <property type="protein sequence ID" value="AEI14260.1"/>
    <property type="molecule type" value="Genomic_DNA"/>
</dbReference>
<keyword evidence="3" id="KW-0547">Nucleotide-binding</keyword>
<dbReference type="CDD" id="cd00757">
    <property type="entry name" value="ThiF_MoeB_HesA_family"/>
    <property type="match status" value="1"/>
</dbReference>
<dbReference type="Proteomes" id="UP000006621">
    <property type="component" value="Chromosome"/>
</dbReference>
<dbReference type="InterPro" id="IPR045886">
    <property type="entry name" value="ThiF/MoeB/HesA"/>
</dbReference>
<keyword evidence="15" id="KW-1185">Reference proteome</keyword>
<comment type="function">
    <text evidence="6">Catalyzes the adenylation by ATP of the carboxyl group of the C-terminal glycine of sulfur carrier protein MoaD.</text>
</comment>
<evidence type="ECO:0000256" key="7">
    <source>
        <dbReference type="ARBA" id="ARBA00063809"/>
    </source>
</evidence>
<evidence type="ECO:0000313" key="15">
    <source>
        <dbReference type="Proteomes" id="UP000006621"/>
    </source>
</evidence>
<protein>
    <recommendedName>
        <fullName evidence="9">Molybdopterin-synthase adenylyltransferase</fullName>
        <ecNumber evidence="8">2.7.7.80</ecNumber>
    </recommendedName>
    <alternativeName>
        <fullName evidence="12">MoaD protein adenylase</fullName>
    </alternativeName>
    <alternativeName>
        <fullName evidence="10">Molybdopterin-converting factor subunit 1 adenylase</fullName>
    </alternativeName>
    <alternativeName>
        <fullName evidence="11">Sulfur carrier protein MoaD adenylyltransferase</fullName>
    </alternativeName>
</protein>
<dbReference type="GO" id="GO:0008146">
    <property type="term" value="F:sulfotransferase activity"/>
    <property type="evidence" value="ECO:0007669"/>
    <property type="project" value="TreeGrafter"/>
</dbReference>
<dbReference type="KEGG" id="fsi:Flexsi_0581"/>
<sequence>MLSEHEIERYSRHLILQNIGVEGQMKIKESKISIVGMGGLGSPAALYLAAAGVGKLGIADMDEVDISNLGRQIIHFTDDVGRLKVDSAEEKIKSINPNVDIDKYTRKLNSNNILDCLKDYDFVIDGTDNFSSKFLINDACVKLGKPYSHGGILRFTGQTMTILPGQSACYRCIFKTPPPPDAVPTCASAGVLGSVAGMLGTIQATEALKFLTDTGKLLKNCILHFDSGEMEFRKVNVKKNEKCTVCSKDAESIQLRDEEETVCEYKPEV</sequence>
<dbReference type="eggNOG" id="COG0476">
    <property type="taxonomic scope" value="Bacteria"/>
</dbReference>
<evidence type="ECO:0000313" key="14">
    <source>
        <dbReference type="EMBL" id="AEI14260.1"/>
    </source>
</evidence>
<organism evidence="14 15">
    <name type="scientific">Flexistipes sinusarabici (strain ATCC 49648 / DSM 4947 / MAS 10)</name>
    <dbReference type="NCBI Taxonomy" id="717231"/>
    <lineage>
        <taxon>Bacteria</taxon>
        <taxon>Pseudomonadati</taxon>
        <taxon>Deferribacterota</taxon>
        <taxon>Deferribacteres</taxon>
        <taxon>Deferribacterales</taxon>
        <taxon>Flexistipitaceae</taxon>
        <taxon>Flexistipes</taxon>
    </lineage>
</organism>
<accession>F8E9S7</accession>
<comment type="subunit">
    <text evidence="7">Homodimer. Forms a stable heterotetrameric complex of 2 MoeB and 2 MoaD during adenylation of MoaD.</text>
</comment>
<dbReference type="Gene3D" id="3.40.50.720">
    <property type="entry name" value="NAD(P)-binding Rossmann-like Domain"/>
    <property type="match status" value="1"/>
</dbReference>
<evidence type="ECO:0000256" key="2">
    <source>
        <dbReference type="ARBA" id="ARBA00022679"/>
    </source>
</evidence>
<proteinExistence type="inferred from homology"/>
<reference evidence="15" key="2">
    <citation type="submission" date="2011-06" db="EMBL/GenBank/DDBJ databases">
        <title>The complete genome of Flexistipes sinusarabici DSM 4947.</title>
        <authorList>
            <person name="Lucas S."/>
            <person name="Han J."/>
            <person name="Lapidus A."/>
            <person name="Bruce D."/>
            <person name="Goodwin L."/>
            <person name="Pitluck S."/>
            <person name="Peters L."/>
            <person name="Kyrpides N."/>
            <person name="Mavromatis K."/>
            <person name="Ivanova N."/>
            <person name="Mikhailova N."/>
            <person name="Chertkov O."/>
            <person name="Detter J.C."/>
            <person name="Tapia R."/>
            <person name="Han C."/>
            <person name="Land M."/>
            <person name="Hauser L."/>
            <person name="Markowitz V."/>
            <person name="Cheng J.-F."/>
            <person name="Hugenholtz P."/>
            <person name="Woyke T."/>
            <person name="Wu D."/>
            <person name="Spring S."/>
            <person name="Schroeder M."/>
            <person name="Brambilla E."/>
            <person name="Klenk H.-P."/>
            <person name="Eisen J.A."/>
        </authorList>
    </citation>
    <scope>NUCLEOTIDE SEQUENCE [LARGE SCALE GENOMIC DNA]</scope>
    <source>
        <strain evidence="15">DSM 4947 / MAS 10</strain>
    </source>
</reference>
<evidence type="ECO:0000256" key="12">
    <source>
        <dbReference type="ARBA" id="ARBA00078531"/>
    </source>
</evidence>
<dbReference type="GO" id="GO:0004792">
    <property type="term" value="F:thiosulfate-cyanide sulfurtransferase activity"/>
    <property type="evidence" value="ECO:0007669"/>
    <property type="project" value="TreeGrafter"/>
</dbReference>
<evidence type="ECO:0000256" key="4">
    <source>
        <dbReference type="ARBA" id="ARBA00022840"/>
    </source>
</evidence>
<name>F8E9S7_FLESM</name>
<dbReference type="GO" id="GO:0061605">
    <property type="term" value="F:molybdopterin-synthase adenylyltransferase activity"/>
    <property type="evidence" value="ECO:0007669"/>
    <property type="project" value="UniProtKB-EC"/>
</dbReference>
<dbReference type="PANTHER" id="PTHR10953:SF102">
    <property type="entry name" value="ADENYLYLTRANSFERASE AND SULFURTRANSFERASE MOCS3"/>
    <property type="match status" value="1"/>
</dbReference>
<evidence type="ECO:0000256" key="5">
    <source>
        <dbReference type="ARBA" id="ARBA00052218"/>
    </source>
</evidence>
<dbReference type="GO" id="GO:0005829">
    <property type="term" value="C:cytosol"/>
    <property type="evidence" value="ECO:0007669"/>
    <property type="project" value="TreeGrafter"/>
</dbReference>